<evidence type="ECO:0000256" key="1">
    <source>
        <dbReference type="ARBA" id="ARBA00023063"/>
    </source>
</evidence>
<dbReference type="HOGENOM" id="CLU_084469_0_1_4"/>
<dbReference type="InterPro" id="IPR003765">
    <property type="entry name" value="NO3_reductase_chaperone_NarJ"/>
</dbReference>
<feature type="compositionally biased region" description="Pro residues" evidence="2">
    <location>
        <begin position="177"/>
        <end position="187"/>
    </location>
</feature>
<dbReference type="RefSeq" id="WP_004192818.1">
    <property type="nucleotide sequence ID" value="NC_006348.1"/>
</dbReference>
<reference evidence="3 4" key="1">
    <citation type="journal article" date="2004" name="Proc. Natl. Acad. Sci. U.S.A.">
        <title>Structural flexibility in the Burkholderia mallei genome.</title>
        <authorList>
            <person name="Nierman W.C."/>
            <person name="DeShazer D."/>
            <person name="Kim H.S."/>
            <person name="Tettelin H."/>
            <person name="Nelson K.E."/>
            <person name="Feldblyum T."/>
            <person name="Ulrich R.L."/>
            <person name="Ronning C.M."/>
            <person name="Brinkac L.M."/>
            <person name="Daugherty S.C."/>
            <person name="Davidsen T.D."/>
            <person name="Deboy R.T."/>
            <person name="Dimitrov G."/>
            <person name="Dodson R.J."/>
            <person name="Durkin A.S."/>
            <person name="Gwinn M.L."/>
            <person name="Haft D.H."/>
            <person name="Khouri H."/>
            <person name="Kolonay J.F."/>
            <person name="Madupu R."/>
            <person name="Mohammoud Y."/>
            <person name="Nelson W.C."/>
            <person name="Radune D."/>
            <person name="Romero C.M."/>
            <person name="Sarria S."/>
            <person name="Selengut J."/>
            <person name="Shamblin C."/>
            <person name="Sullivan S.A."/>
            <person name="White O."/>
            <person name="Yu Y."/>
            <person name="Zafar N."/>
            <person name="Zhou L."/>
            <person name="Fraser C.M."/>
        </authorList>
    </citation>
    <scope>NUCLEOTIDE SEQUENCE [LARGE SCALE GENOMIC DNA]</scope>
    <source>
        <strain evidence="3 4">ATCC 23344</strain>
    </source>
</reference>
<dbReference type="PANTHER" id="PTHR43680:SF2">
    <property type="entry name" value="NITRATE REDUCTASE MOLYBDENUM COFACTOR ASSEMBLY CHAPERONE NARJ"/>
    <property type="match status" value="1"/>
</dbReference>
<accession>A0A0H2WG91</accession>
<evidence type="ECO:0000313" key="4">
    <source>
        <dbReference type="Proteomes" id="UP000006693"/>
    </source>
</evidence>
<dbReference type="GO" id="GO:0016491">
    <property type="term" value="F:oxidoreductase activity"/>
    <property type="evidence" value="ECO:0007669"/>
    <property type="project" value="UniProtKB-KW"/>
</dbReference>
<dbReference type="GO" id="GO:0051131">
    <property type="term" value="P:chaperone-mediated protein complex assembly"/>
    <property type="evidence" value="ECO:0007669"/>
    <property type="project" value="InterPro"/>
</dbReference>
<protein>
    <submittedName>
        <fullName evidence="3">Nitrate reductase, delta subunit</fullName>
        <ecNumber evidence="3">1.7.99.4</ecNumber>
    </submittedName>
</protein>
<dbReference type="EMBL" id="CP000010">
    <property type="protein sequence ID" value="AAU48184.1"/>
    <property type="molecule type" value="Genomic_DNA"/>
</dbReference>
<dbReference type="SUPFAM" id="SSF89155">
    <property type="entry name" value="TorD-like"/>
    <property type="match status" value="1"/>
</dbReference>
<evidence type="ECO:0000313" key="3">
    <source>
        <dbReference type="EMBL" id="AAU48184.1"/>
    </source>
</evidence>
<dbReference type="GO" id="GO:0051082">
    <property type="term" value="F:unfolded protein binding"/>
    <property type="evidence" value="ECO:0007669"/>
    <property type="project" value="InterPro"/>
</dbReference>
<sequence length="234" mass="25290">MSASHEENVMSIYPILSALLTYPEQPLLDALPEIERALDAQPGARAALAPLVESLRATPLIELQERYVATFDRTPSHSLHLFEHVHGESRDRGQAMVDLLDEYRRHGFEPVGNELPDYVPLFVEFLGAIAGDGDGAHAAHLLGDAIDVLAALGERLARAQSPYAGAFDVLRACSPVEPRPVAEPPPRTMDEALERFGPGPDGVEPLLSPAADASLAQPIRFHPPRRAATPAPRA</sequence>
<evidence type="ECO:0000256" key="2">
    <source>
        <dbReference type="SAM" id="MobiDB-lite"/>
    </source>
</evidence>
<keyword evidence="1" id="KW-0534">Nitrate assimilation</keyword>
<gene>
    <name evidence="3" type="primary">narJ</name>
    <name evidence="3" type="ordered locus">BMA1733</name>
</gene>
<dbReference type="InterPro" id="IPR020945">
    <property type="entry name" value="DMSO/NO3_reduct_chaperone"/>
</dbReference>
<dbReference type="PATRIC" id="fig|243160.12.peg.1776"/>
<keyword evidence="4" id="KW-1185">Reference proteome</keyword>
<keyword evidence="3" id="KW-0560">Oxidoreductase</keyword>
<dbReference type="Gene3D" id="1.10.3480.10">
    <property type="entry name" value="TorD-like"/>
    <property type="match status" value="1"/>
</dbReference>
<dbReference type="Pfam" id="PF02613">
    <property type="entry name" value="Nitrate_red_del"/>
    <property type="match status" value="1"/>
</dbReference>
<dbReference type="AlphaFoldDB" id="A0A0H2WG91"/>
<dbReference type="GO" id="GO:0016530">
    <property type="term" value="F:metallochaperone activity"/>
    <property type="evidence" value="ECO:0007669"/>
    <property type="project" value="TreeGrafter"/>
</dbReference>
<dbReference type="Proteomes" id="UP000006693">
    <property type="component" value="Chromosome 1"/>
</dbReference>
<dbReference type="eggNOG" id="COG2180">
    <property type="taxonomic scope" value="Bacteria"/>
</dbReference>
<dbReference type="NCBIfam" id="TIGR00684">
    <property type="entry name" value="narJ"/>
    <property type="match status" value="1"/>
</dbReference>
<organism evidence="3 4">
    <name type="scientific">Burkholderia mallei (strain ATCC 23344)</name>
    <dbReference type="NCBI Taxonomy" id="243160"/>
    <lineage>
        <taxon>Bacteria</taxon>
        <taxon>Pseudomonadati</taxon>
        <taxon>Pseudomonadota</taxon>
        <taxon>Betaproteobacteria</taxon>
        <taxon>Burkholderiales</taxon>
        <taxon>Burkholderiaceae</taxon>
        <taxon>Burkholderia</taxon>
        <taxon>pseudomallei group</taxon>
    </lineage>
</organism>
<feature type="compositionally biased region" description="Low complexity" evidence="2">
    <location>
        <begin position="205"/>
        <end position="216"/>
    </location>
</feature>
<proteinExistence type="predicted"/>
<dbReference type="GeneID" id="92979456"/>
<dbReference type="PANTHER" id="PTHR43680">
    <property type="entry name" value="NITRATE REDUCTASE MOLYBDENUM COFACTOR ASSEMBLY CHAPERONE"/>
    <property type="match status" value="1"/>
</dbReference>
<name>A0A0H2WG91_BURMA</name>
<dbReference type="InterPro" id="IPR036411">
    <property type="entry name" value="TorD-like_sf"/>
</dbReference>
<dbReference type="KEGG" id="bma:BMA1733"/>
<dbReference type="EC" id="1.7.99.4" evidence="3"/>
<dbReference type="GO" id="GO:0042128">
    <property type="term" value="P:nitrate assimilation"/>
    <property type="evidence" value="ECO:0007669"/>
    <property type="project" value="UniProtKB-KW"/>
</dbReference>
<feature type="region of interest" description="Disordered" evidence="2">
    <location>
        <begin position="177"/>
        <end position="234"/>
    </location>
</feature>